<dbReference type="RefSeq" id="WP_379874117.1">
    <property type="nucleotide sequence ID" value="NZ_JBHTBH010000019.1"/>
</dbReference>
<reference evidence="7" key="1">
    <citation type="journal article" date="2019" name="Int. J. Syst. Evol. Microbiol.">
        <title>The Global Catalogue of Microorganisms (GCM) 10K type strain sequencing project: providing services to taxonomists for standard genome sequencing and annotation.</title>
        <authorList>
            <consortium name="The Broad Institute Genomics Platform"/>
            <consortium name="The Broad Institute Genome Sequencing Center for Infectious Disease"/>
            <person name="Wu L."/>
            <person name="Ma J."/>
        </authorList>
    </citation>
    <scope>NUCLEOTIDE SEQUENCE [LARGE SCALE GENOMIC DNA]</scope>
    <source>
        <strain evidence="7">CGMCC 4.7382</strain>
    </source>
</reference>
<comment type="caution">
    <text evidence="6">The sequence shown here is derived from an EMBL/GenBank/DDBJ whole genome shotgun (WGS) entry which is preliminary data.</text>
</comment>
<dbReference type="PANTHER" id="PTHR30055">
    <property type="entry name" value="HTH-TYPE TRANSCRIPTIONAL REGULATOR RUTR"/>
    <property type="match status" value="1"/>
</dbReference>
<evidence type="ECO:0000256" key="4">
    <source>
        <dbReference type="PROSITE-ProRule" id="PRU00335"/>
    </source>
</evidence>
<evidence type="ECO:0000256" key="1">
    <source>
        <dbReference type="ARBA" id="ARBA00023015"/>
    </source>
</evidence>
<dbReference type="PRINTS" id="PR00455">
    <property type="entry name" value="HTHTETR"/>
</dbReference>
<dbReference type="SUPFAM" id="SSF46689">
    <property type="entry name" value="Homeodomain-like"/>
    <property type="match status" value="1"/>
</dbReference>
<evidence type="ECO:0000313" key="6">
    <source>
        <dbReference type="EMBL" id="MFC7331333.1"/>
    </source>
</evidence>
<feature type="domain" description="HTH tetR-type" evidence="5">
    <location>
        <begin position="21"/>
        <end position="81"/>
    </location>
</feature>
<keyword evidence="7" id="KW-1185">Reference proteome</keyword>
<feature type="DNA-binding region" description="H-T-H motif" evidence="4">
    <location>
        <begin position="44"/>
        <end position="63"/>
    </location>
</feature>
<evidence type="ECO:0000313" key="7">
    <source>
        <dbReference type="Proteomes" id="UP001596540"/>
    </source>
</evidence>
<dbReference type="InterPro" id="IPR001647">
    <property type="entry name" value="HTH_TetR"/>
</dbReference>
<dbReference type="Gene3D" id="1.10.10.60">
    <property type="entry name" value="Homeodomain-like"/>
    <property type="match status" value="1"/>
</dbReference>
<dbReference type="Proteomes" id="UP001596540">
    <property type="component" value="Unassembled WGS sequence"/>
</dbReference>
<keyword evidence="1" id="KW-0805">Transcription regulation</keyword>
<dbReference type="Pfam" id="PF00440">
    <property type="entry name" value="TetR_N"/>
    <property type="match status" value="1"/>
</dbReference>
<evidence type="ECO:0000259" key="5">
    <source>
        <dbReference type="PROSITE" id="PS50977"/>
    </source>
</evidence>
<dbReference type="InterPro" id="IPR036271">
    <property type="entry name" value="Tet_transcr_reg_TetR-rel_C_sf"/>
</dbReference>
<dbReference type="InterPro" id="IPR050109">
    <property type="entry name" value="HTH-type_TetR-like_transc_reg"/>
</dbReference>
<dbReference type="Gene3D" id="1.10.357.10">
    <property type="entry name" value="Tetracycline Repressor, domain 2"/>
    <property type="match status" value="1"/>
</dbReference>
<dbReference type="InterPro" id="IPR009057">
    <property type="entry name" value="Homeodomain-like_sf"/>
</dbReference>
<keyword evidence="2 4" id="KW-0238">DNA-binding</keyword>
<name>A0ABW2KPZ5_9ACTN</name>
<gene>
    <name evidence="6" type="ORF">ACFQRF_26685</name>
</gene>
<dbReference type="EMBL" id="JBHTBH010000019">
    <property type="protein sequence ID" value="MFC7331333.1"/>
    <property type="molecule type" value="Genomic_DNA"/>
</dbReference>
<dbReference type="SUPFAM" id="SSF48498">
    <property type="entry name" value="Tetracyclin repressor-like, C-terminal domain"/>
    <property type="match status" value="1"/>
</dbReference>
<accession>A0ABW2KPZ5</accession>
<proteinExistence type="predicted"/>
<dbReference type="InterPro" id="IPR023772">
    <property type="entry name" value="DNA-bd_HTH_TetR-type_CS"/>
</dbReference>
<dbReference type="PROSITE" id="PS01081">
    <property type="entry name" value="HTH_TETR_1"/>
    <property type="match status" value="1"/>
</dbReference>
<evidence type="ECO:0000256" key="2">
    <source>
        <dbReference type="ARBA" id="ARBA00023125"/>
    </source>
</evidence>
<dbReference type="PANTHER" id="PTHR30055:SF234">
    <property type="entry name" value="HTH-TYPE TRANSCRIPTIONAL REGULATOR BETI"/>
    <property type="match status" value="1"/>
</dbReference>
<organism evidence="6 7">
    <name type="scientific">Marinactinospora rubrisoli</name>
    <dbReference type="NCBI Taxonomy" id="2715399"/>
    <lineage>
        <taxon>Bacteria</taxon>
        <taxon>Bacillati</taxon>
        <taxon>Actinomycetota</taxon>
        <taxon>Actinomycetes</taxon>
        <taxon>Streptosporangiales</taxon>
        <taxon>Nocardiopsidaceae</taxon>
        <taxon>Marinactinospora</taxon>
    </lineage>
</organism>
<sequence>MRSKNQPSGQNGDGERSFIEQARRTQIIAAAIATIAEHGYPAASLARIAQHAGISKGVISYHFAGKDELVREVVTRVYTDVTEHMVPRILAQPTVTEAVRAHVLGAAEYMREHRDQVIALGEIFGHHRGPDGKAAYGIATSGELYQALEDLYRSGQQNGEFRAFDARVMAVTHQAAVDAMFGYWAVHPDHDLMGHAEQLADLLVNAVRAPGPR</sequence>
<keyword evidence="3" id="KW-0804">Transcription</keyword>
<protein>
    <submittedName>
        <fullName evidence="6">TetR/AcrR family transcriptional regulator</fullName>
    </submittedName>
</protein>
<dbReference type="PROSITE" id="PS50977">
    <property type="entry name" value="HTH_TETR_2"/>
    <property type="match status" value="1"/>
</dbReference>
<evidence type="ECO:0000256" key="3">
    <source>
        <dbReference type="ARBA" id="ARBA00023163"/>
    </source>
</evidence>